<protein>
    <recommendedName>
        <fullName evidence="2">3-ketosteroid-9-alpha-monooxygenase oxygenase component-like C-terminal domain-containing protein</fullName>
    </recommendedName>
</protein>
<name>A0A0J6LE61_9PSED</name>
<dbReference type="Pfam" id="PF19298">
    <property type="entry name" value="KshA_C"/>
    <property type="match status" value="1"/>
</dbReference>
<dbReference type="GO" id="GO:0016491">
    <property type="term" value="F:oxidoreductase activity"/>
    <property type="evidence" value="ECO:0007669"/>
    <property type="project" value="UniProtKB-KW"/>
</dbReference>
<dbReference type="PATRIC" id="fig|1608994.3.peg.4064"/>
<reference evidence="3 4" key="1">
    <citation type="submission" date="2015-02" db="EMBL/GenBank/DDBJ databases">
        <title>Pseudomonas helleri sp. nov. and Pseudomonas weihenstephanensis sp. nov., isolated from raw cows milk.</title>
        <authorList>
            <person name="von Neubeck M."/>
            <person name="Huptas C."/>
            <person name="Wenning M."/>
            <person name="Scherer S."/>
        </authorList>
    </citation>
    <scope>NUCLEOTIDE SEQUENCE [LARGE SCALE GENOMIC DNA]</scope>
    <source>
        <strain evidence="3 4">DSM 29166</strain>
    </source>
</reference>
<organism evidence="3 4">
    <name type="scientific">Pseudomonas weihenstephanensis</name>
    <dbReference type="NCBI Taxonomy" id="1608994"/>
    <lineage>
        <taxon>Bacteria</taxon>
        <taxon>Pseudomonadati</taxon>
        <taxon>Pseudomonadota</taxon>
        <taxon>Gammaproteobacteria</taxon>
        <taxon>Pseudomonadales</taxon>
        <taxon>Pseudomonadaceae</taxon>
        <taxon>Pseudomonas</taxon>
    </lineage>
</organism>
<accession>A0A0J6LE61</accession>
<keyword evidence="1" id="KW-0560">Oxidoreductase</keyword>
<sequence length="125" mass="14205">MPQGIDHAFAKRLSGVPDRCRHHRIHLHPPRTILDVAAQSLRADRLQINGMVYLNQRVVAVGERDSFYQDVDIGTHNIRVNNPVLAEGDGPLYQVREWYQPFFTDEASVAASMAQNRAFTPVDNR</sequence>
<dbReference type="AlphaFoldDB" id="A0A0J6LE61"/>
<dbReference type="InterPro" id="IPR045605">
    <property type="entry name" value="KshA-like_C"/>
</dbReference>
<feature type="domain" description="3-ketosteroid-9-alpha-monooxygenase oxygenase component-like C-terminal" evidence="2">
    <location>
        <begin position="62"/>
        <end position="103"/>
    </location>
</feature>
<dbReference type="STRING" id="1608994.TU86_16900"/>
<evidence type="ECO:0000259" key="2">
    <source>
        <dbReference type="Pfam" id="PF19298"/>
    </source>
</evidence>
<dbReference type="GO" id="GO:0008203">
    <property type="term" value="P:cholesterol metabolic process"/>
    <property type="evidence" value="ECO:0007669"/>
    <property type="project" value="InterPro"/>
</dbReference>
<evidence type="ECO:0000256" key="1">
    <source>
        <dbReference type="ARBA" id="ARBA00023002"/>
    </source>
</evidence>
<dbReference type="Gene3D" id="3.90.380.10">
    <property type="entry name" value="Naphthalene 1,2-dioxygenase Alpha Subunit, Chain A, domain 1"/>
    <property type="match status" value="1"/>
</dbReference>
<gene>
    <name evidence="3" type="ORF">TU86_16900</name>
</gene>
<proteinExistence type="predicted"/>
<dbReference type="Proteomes" id="UP000036325">
    <property type="component" value="Unassembled WGS sequence"/>
</dbReference>
<evidence type="ECO:0000313" key="4">
    <source>
        <dbReference type="Proteomes" id="UP000036325"/>
    </source>
</evidence>
<evidence type="ECO:0000313" key="3">
    <source>
        <dbReference type="EMBL" id="KMN12686.1"/>
    </source>
</evidence>
<comment type="caution">
    <text evidence="3">The sequence shown here is derived from an EMBL/GenBank/DDBJ whole genome shotgun (WGS) entry which is preliminary data.</text>
</comment>
<dbReference type="EMBL" id="JYLF01000007">
    <property type="protein sequence ID" value="KMN12686.1"/>
    <property type="molecule type" value="Genomic_DNA"/>
</dbReference>